<dbReference type="UniPathway" id="UPA00114"/>
<proteinExistence type="inferred from homology"/>
<evidence type="ECO:0000256" key="8">
    <source>
        <dbReference type="ARBA" id="ARBA00023326"/>
    </source>
</evidence>
<evidence type="ECO:0000256" key="4">
    <source>
        <dbReference type="ARBA" id="ARBA00022651"/>
    </source>
</evidence>
<evidence type="ECO:0000256" key="7">
    <source>
        <dbReference type="ARBA" id="ARBA00023295"/>
    </source>
</evidence>
<evidence type="ECO:0000256" key="12">
    <source>
        <dbReference type="SAM" id="SignalP"/>
    </source>
</evidence>
<name>A0A150QLN2_SORCE</name>
<dbReference type="InterPro" id="IPR001137">
    <property type="entry name" value="Glyco_hydro_11"/>
</dbReference>
<keyword evidence="7 9" id="KW-0326">Glycosidase</keyword>
<dbReference type="PANTHER" id="PTHR46828">
    <property type="entry name" value="ENDO-1,4-BETA-XYLANASE A-RELATED"/>
    <property type="match status" value="1"/>
</dbReference>
<evidence type="ECO:0000313" key="15">
    <source>
        <dbReference type="Proteomes" id="UP000075260"/>
    </source>
</evidence>
<feature type="signal peptide" evidence="12">
    <location>
        <begin position="1"/>
        <end position="23"/>
    </location>
</feature>
<dbReference type="PROSITE" id="PS51257">
    <property type="entry name" value="PROKAR_LIPOPROTEIN"/>
    <property type="match status" value="1"/>
</dbReference>
<evidence type="ECO:0000256" key="1">
    <source>
        <dbReference type="ARBA" id="ARBA00000681"/>
    </source>
</evidence>
<comment type="pathway">
    <text evidence="2 9 10">Glycan degradation; xylan degradation.</text>
</comment>
<dbReference type="InterPro" id="IPR033119">
    <property type="entry name" value="GH11_AS_2"/>
</dbReference>
<comment type="catalytic activity">
    <reaction evidence="1 9 10">
        <text>Endohydrolysis of (1-&gt;4)-beta-D-xylosidic linkages in xylans.</text>
        <dbReference type="EC" id="3.2.1.8"/>
    </reaction>
</comment>
<dbReference type="PRINTS" id="PR00911">
    <property type="entry name" value="GLHYDRLASE11"/>
</dbReference>
<dbReference type="GO" id="GO:0045493">
    <property type="term" value="P:xylan catabolic process"/>
    <property type="evidence" value="ECO:0007669"/>
    <property type="project" value="UniProtKB-UniRule"/>
</dbReference>
<dbReference type="Pfam" id="PF00457">
    <property type="entry name" value="Glyco_hydro_11"/>
    <property type="match status" value="1"/>
</dbReference>
<dbReference type="SUPFAM" id="SSF49899">
    <property type="entry name" value="Concanavalin A-like lectins/glucanases"/>
    <property type="match status" value="1"/>
</dbReference>
<sequence length="336" mass="33554">MRSTSLQTFALILGFAAVGCSGADDSSADAGSGGGSAGTSGATTGGATTGGATTGGATTGGATTGGATTGGATTGSGTGTAGGASGSTSGATSSTTTSSGATGGPATTGTGGSDATVGSGGGGGSEGPATSSSTGGTPGPCTEPDREVCSDGIGMHCGLTYEYWKDRGEGCLTNTADGFRVNWNNINNLLGRKGVRPGGKDHVVTYEADYRPNGNSYLGVYGWTTSPLIEYYIIDSWGTWRPPGGEGFVGTVTSDGGTYDIYKTQRVNQPSIEGNKTFYQFWSVRKEKRTSGTITVANHFDAWERQGLTLGTFYEVSLVVEGYQSSGSADVKVSIE</sequence>
<keyword evidence="6 9" id="KW-0119">Carbohydrate metabolism</keyword>
<evidence type="ECO:0000256" key="11">
    <source>
        <dbReference type="SAM" id="MobiDB-lite"/>
    </source>
</evidence>
<evidence type="ECO:0000256" key="3">
    <source>
        <dbReference type="ARBA" id="ARBA00012590"/>
    </source>
</evidence>
<evidence type="ECO:0000313" key="14">
    <source>
        <dbReference type="EMBL" id="KYF68887.1"/>
    </source>
</evidence>
<dbReference type="EMBL" id="JEMA01000520">
    <property type="protein sequence ID" value="KYF68887.1"/>
    <property type="molecule type" value="Genomic_DNA"/>
</dbReference>
<gene>
    <name evidence="14" type="ORF">BE15_42310</name>
</gene>
<dbReference type="PROSITE" id="PS00776">
    <property type="entry name" value="GH11_1"/>
    <property type="match status" value="1"/>
</dbReference>
<evidence type="ECO:0000259" key="13">
    <source>
        <dbReference type="PROSITE" id="PS51761"/>
    </source>
</evidence>
<reference evidence="14 15" key="1">
    <citation type="submission" date="2014-02" db="EMBL/GenBank/DDBJ databases">
        <title>The small core and large imbalanced accessory genome model reveals a collaborative survival strategy of Sorangium cellulosum strains in nature.</title>
        <authorList>
            <person name="Han K."/>
            <person name="Peng R."/>
            <person name="Blom J."/>
            <person name="Li Y.-Z."/>
        </authorList>
    </citation>
    <scope>NUCLEOTIDE SEQUENCE [LARGE SCALE GENOMIC DNA]</scope>
    <source>
        <strain evidence="14 15">So0008-312</strain>
    </source>
</reference>
<protein>
    <recommendedName>
        <fullName evidence="3 9">Endo-1,4-beta-xylanase</fullName>
        <ecNumber evidence="3 9">3.2.1.8</ecNumber>
    </recommendedName>
</protein>
<dbReference type="AlphaFoldDB" id="A0A150QLN2"/>
<comment type="caution">
    <text evidence="14">The sequence shown here is derived from an EMBL/GenBank/DDBJ whole genome shotgun (WGS) entry which is preliminary data.</text>
</comment>
<dbReference type="PROSITE" id="PS51761">
    <property type="entry name" value="GH11_3"/>
    <property type="match status" value="1"/>
</dbReference>
<feature type="compositionally biased region" description="Low complexity" evidence="11">
    <location>
        <begin position="86"/>
        <end position="117"/>
    </location>
</feature>
<keyword evidence="4 9" id="KW-0858">Xylan degradation</keyword>
<dbReference type="InterPro" id="IPR013320">
    <property type="entry name" value="ConA-like_dom_sf"/>
</dbReference>
<feature type="active site" description="Nucleophile" evidence="9">
    <location>
        <position position="230"/>
    </location>
</feature>
<feature type="chain" id="PRO_5007567070" description="Endo-1,4-beta-xylanase" evidence="12">
    <location>
        <begin position="24"/>
        <end position="336"/>
    </location>
</feature>
<dbReference type="GO" id="GO:0031176">
    <property type="term" value="F:endo-1,4-beta-xylanase activity"/>
    <property type="evidence" value="ECO:0007669"/>
    <property type="project" value="UniProtKB-UniRule"/>
</dbReference>
<feature type="region of interest" description="Disordered" evidence="11">
    <location>
        <begin position="23"/>
        <end position="143"/>
    </location>
</feature>
<dbReference type="Gene3D" id="2.60.120.180">
    <property type="match status" value="1"/>
</dbReference>
<evidence type="ECO:0000256" key="6">
    <source>
        <dbReference type="ARBA" id="ARBA00023277"/>
    </source>
</evidence>
<organism evidence="14 15">
    <name type="scientific">Sorangium cellulosum</name>
    <name type="common">Polyangium cellulosum</name>
    <dbReference type="NCBI Taxonomy" id="56"/>
    <lineage>
        <taxon>Bacteria</taxon>
        <taxon>Pseudomonadati</taxon>
        <taxon>Myxococcota</taxon>
        <taxon>Polyangia</taxon>
        <taxon>Polyangiales</taxon>
        <taxon>Polyangiaceae</taxon>
        <taxon>Sorangium</taxon>
    </lineage>
</organism>
<keyword evidence="12" id="KW-0732">Signal</keyword>
<evidence type="ECO:0000256" key="10">
    <source>
        <dbReference type="RuleBase" id="RU362015"/>
    </source>
</evidence>
<dbReference type="PROSITE" id="PS00777">
    <property type="entry name" value="GH11_2"/>
    <property type="match status" value="1"/>
</dbReference>
<dbReference type="InterPro" id="IPR018208">
    <property type="entry name" value="GH11_AS_1"/>
</dbReference>
<dbReference type="InterPro" id="IPR013319">
    <property type="entry name" value="GH11/12"/>
</dbReference>
<feature type="compositionally biased region" description="Gly residues" evidence="11">
    <location>
        <begin position="31"/>
        <end position="85"/>
    </location>
</feature>
<dbReference type="Proteomes" id="UP000075260">
    <property type="component" value="Unassembled WGS sequence"/>
</dbReference>
<feature type="active site" description="Proton donor" evidence="9">
    <location>
        <position position="321"/>
    </location>
</feature>
<comment type="similarity">
    <text evidence="9 10">Belongs to the glycosyl hydrolase 11 (cellulase G) family.</text>
</comment>
<evidence type="ECO:0000256" key="5">
    <source>
        <dbReference type="ARBA" id="ARBA00022801"/>
    </source>
</evidence>
<dbReference type="EC" id="3.2.1.8" evidence="3 9"/>
<evidence type="ECO:0000256" key="9">
    <source>
        <dbReference type="PROSITE-ProRule" id="PRU01097"/>
    </source>
</evidence>
<keyword evidence="5 9" id="KW-0378">Hydrolase</keyword>
<evidence type="ECO:0000256" key="2">
    <source>
        <dbReference type="ARBA" id="ARBA00004851"/>
    </source>
</evidence>
<dbReference type="PANTHER" id="PTHR46828:SF2">
    <property type="entry name" value="ENDO-1,4-BETA-XYLANASE A-RELATED"/>
    <property type="match status" value="1"/>
</dbReference>
<dbReference type="InterPro" id="IPR033123">
    <property type="entry name" value="GH11_dom"/>
</dbReference>
<accession>A0A150QLN2</accession>
<feature type="domain" description="GH11" evidence="13">
    <location>
        <begin position="147"/>
        <end position="334"/>
    </location>
</feature>
<keyword evidence="8 9" id="KW-0624">Polysaccharide degradation</keyword>